<evidence type="ECO:0000256" key="1">
    <source>
        <dbReference type="SAM" id="Phobius"/>
    </source>
</evidence>
<organism evidence="2">
    <name type="scientific">bioreactor metagenome</name>
    <dbReference type="NCBI Taxonomy" id="1076179"/>
    <lineage>
        <taxon>unclassified sequences</taxon>
        <taxon>metagenomes</taxon>
        <taxon>ecological metagenomes</taxon>
    </lineage>
</organism>
<name>A0A645J5K9_9ZZZZ</name>
<feature type="transmembrane region" description="Helical" evidence="1">
    <location>
        <begin position="72"/>
        <end position="92"/>
    </location>
</feature>
<feature type="transmembrane region" description="Helical" evidence="1">
    <location>
        <begin position="99"/>
        <end position="119"/>
    </location>
</feature>
<sequence>MIMANMFSWTVNVIKPGGRYTYALQNDNLTRVDEAFIAANRDNWDKASQWLFPAYITLKESNTKYIGPQIHFATWNAFILNAILALLCFFLIKRKKEKLPGSLWILLTGIAGLIALSIVSQKE</sequence>
<dbReference type="AlphaFoldDB" id="A0A645J5K9"/>
<proteinExistence type="predicted"/>
<accession>A0A645J5K9</accession>
<protein>
    <submittedName>
        <fullName evidence="2">Uncharacterized protein</fullName>
    </submittedName>
</protein>
<dbReference type="EMBL" id="VSSQ01130204">
    <property type="protein sequence ID" value="MPN57989.1"/>
    <property type="molecule type" value="Genomic_DNA"/>
</dbReference>
<keyword evidence="1" id="KW-0812">Transmembrane</keyword>
<keyword evidence="1" id="KW-0472">Membrane</keyword>
<gene>
    <name evidence="2" type="ORF">SDC9_205685</name>
</gene>
<comment type="caution">
    <text evidence="2">The sequence shown here is derived from an EMBL/GenBank/DDBJ whole genome shotgun (WGS) entry which is preliminary data.</text>
</comment>
<reference evidence="2" key="1">
    <citation type="submission" date="2019-08" db="EMBL/GenBank/DDBJ databases">
        <authorList>
            <person name="Kucharzyk K."/>
            <person name="Murdoch R.W."/>
            <person name="Higgins S."/>
            <person name="Loffler F."/>
        </authorList>
    </citation>
    <scope>NUCLEOTIDE SEQUENCE</scope>
</reference>
<evidence type="ECO:0000313" key="2">
    <source>
        <dbReference type="EMBL" id="MPN57989.1"/>
    </source>
</evidence>
<keyword evidence="1" id="KW-1133">Transmembrane helix</keyword>